<dbReference type="Pfam" id="PF13439">
    <property type="entry name" value="Glyco_transf_4"/>
    <property type="match status" value="1"/>
</dbReference>
<proteinExistence type="predicted"/>
<keyword evidence="3" id="KW-0808">Transferase</keyword>
<dbReference type="CDD" id="cd03801">
    <property type="entry name" value="GT4_PimA-like"/>
    <property type="match status" value="1"/>
</dbReference>
<sequence length="379" mass="43852">MKILFVSHNDDRFGAPKSMFDLIVELKKKGIEIIVLTPIDNQINRLCDLNGIENYTIKYEANVYISNHSKMKNFIKYIRYKMINYISMKKIMRKIDISSIDIIHTNVSIIDFGYKLSKCNGIKHVWHLREFGTENINMKRYNKNYIDDFNSENNHCIAISESVMNSWIDKGVSFKQIKRIYNGLADSYSEKKKTTKALKIVFTGSLSRHKGQMELIDALSILPKEKTGNIVVDIYGDGDTDYINEIELKIKENKLNNIVTLRGYKTNILNVINDYHVGIVCSKSEGFGRVTVEYMMNKLTVIASNTGANMELIENEVNGLIYNYGDPIDLANKLETLLDHHNIIEEYGSKAREKYKKNYTLDRCCHEVIVFYDRILSKI</sequence>
<accession>A0A4D7CX83</accession>
<feature type="domain" description="Glycosyltransferase subfamily 4-like N-terminal" evidence="2">
    <location>
        <begin position="14"/>
        <end position="184"/>
    </location>
</feature>
<evidence type="ECO:0000259" key="1">
    <source>
        <dbReference type="Pfam" id="PF00534"/>
    </source>
</evidence>
<dbReference type="GO" id="GO:0016757">
    <property type="term" value="F:glycosyltransferase activity"/>
    <property type="evidence" value="ECO:0007669"/>
    <property type="project" value="InterPro"/>
</dbReference>
<evidence type="ECO:0000259" key="2">
    <source>
        <dbReference type="Pfam" id="PF13439"/>
    </source>
</evidence>
<dbReference type="PANTHER" id="PTHR12526">
    <property type="entry name" value="GLYCOSYLTRANSFERASE"/>
    <property type="match status" value="1"/>
</dbReference>
<dbReference type="Pfam" id="PF00534">
    <property type="entry name" value="Glycos_transf_1"/>
    <property type="match status" value="1"/>
</dbReference>
<dbReference type="InterPro" id="IPR001296">
    <property type="entry name" value="Glyco_trans_1"/>
</dbReference>
<dbReference type="RefSeq" id="WP_136953833.1">
    <property type="nucleotide sequence ID" value="NZ_CP039712.1"/>
</dbReference>
<protein>
    <submittedName>
        <fullName evidence="3">Glycosyltransferase family 4 protein</fullName>
    </submittedName>
</protein>
<dbReference type="EMBL" id="CP039712">
    <property type="protein sequence ID" value="QCI87011.1"/>
    <property type="molecule type" value="Genomic_DNA"/>
</dbReference>
<dbReference type="Proteomes" id="UP000298615">
    <property type="component" value="Chromosome"/>
</dbReference>
<gene>
    <name evidence="3" type="ORF">FA707_08550</name>
</gene>
<dbReference type="SUPFAM" id="SSF53756">
    <property type="entry name" value="UDP-Glycosyltransferase/glycogen phosphorylase"/>
    <property type="match status" value="1"/>
</dbReference>
<evidence type="ECO:0000313" key="4">
    <source>
        <dbReference type="Proteomes" id="UP000298615"/>
    </source>
</evidence>
<dbReference type="InterPro" id="IPR028098">
    <property type="entry name" value="Glyco_trans_4-like_N"/>
</dbReference>
<organism evidence="3 4">
    <name type="scientific">Vagococcus zengguangii</name>
    <dbReference type="NCBI Taxonomy" id="2571750"/>
    <lineage>
        <taxon>Bacteria</taxon>
        <taxon>Bacillati</taxon>
        <taxon>Bacillota</taxon>
        <taxon>Bacilli</taxon>
        <taxon>Lactobacillales</taxon>
        <taxon>Enterococcaceae</taxon>
        <taxon>Vagococcus</taxon>
    </lineage>
</organism>
<evidence type="ECO:0000313" key="3">
    <source>
        <dbReference type="EMBL" id="QCI87011.1"/>
    </source>
</evidence>
<reference evidence="3 4" key="1">
    <citation type="submission" date="2019-04" db="EMBL/GenBank/DDBJ databases">
        <title>Vagococcus sp. nov., isolated from faeces of yaks (Bos grunniens).</title>
        <authorList>
            <person name="Ge Y."/>
        </authorList>
    </citation>
    <scope>NUCLEOTIDE SEQUENCE [LARGE SCALE GENOMIC DNA]</scope>
    <source>
        <strain evidence="3 4">MN-17</strain>
    </source>
</reference>
<name>A0A4D7CX83_9ENTE</name>
<dbReference type="AlphaFoldDB" id="A0A4D7CX83"/>
<dbReference type="Gene3D" id="3.40.50.2000">
    <property type="entry name" value="Glycogen Phosphorylase B"/>
    <property type="match status" value="2"/>
</dbReference>
<keyword evidence="4" id="KW-1185">Reference proteome</keyword>
<dbReference type="PANTHER" id="PTHR12526:SF627">
    <property type="entry name" value="D-RHAMNOSYLTRANSFERASE WBPZ"/>
    <property type="match status" value="1"/>
</dbReference>
<feature type="domain" description="Glycosyl transferase family 1" evidence="1">
    <location>
        <begin position="192"/>
        <end position="353"/>
    </location>
</feature>
<dbReference type="KEGG" id="vao:FA707_08550"/>